<organism evidence="1 2">
    <name type="scientific">Symbiodinium pilosum</name>
    <name type="common">Dinoflagellate</name>
    <dbReference type="NCBI Taxonomy" id="2952"/>
    <lineage>
        <taxon>Eukaryota</taxon>
        <taxon>Sar</taxon>
        <taxon>Alveolata</taxon>
        <taxon>Dinophyceae</taxon>
        <taxon>Suessiales</taxon>
        <taxon>Symbiodiniaceae</taxon>
        <taxon>Symbiodinium</taxon>
    </lineage>
</organism>
<comment type="caution">
    <text evidence="1">The sequence shown here is derived from an EMBL/GenBank/DDBJ whole genome shotgun (WGS) entry which is preliminary data.</text>
</comment>
<gene>
    <name evidence="1" type="ORF">SPIL2461_LOCUS3334</name>
</gene>
<protein>
    <submittedName>
        <fullName evidence="1">Uncharacterized protein</fullName>
    </submittedName>
</protein>
<dbReference type="EMBL" id="CAJNIZ010004014">
    <property type="protein sequence ID" value="CAE7228166.1"/>
    <property type="molecule type" value="Genomic_DNA"/>
</dbReference>
<reference evidence="1" key="1">
    <citation type="submission" date="2021-02" db="EMBL/GenBank/DDBJ databases">
        <authorList>
            <person name="Dougan E. K."/>
            <person name="Rhodes N."/>
            <person name="Thang M."/>
            <person name="Chan C."/>
        </authorList>
    </citation>
    <scope>NUCLEOTIDE SEQUENCE</scope>
</reference>
<evidence type="ECO:0000313" key="2">
    <source>
        <dbReference type="Proteomes" id="UP000649617"/>
    </source>
</evidence>
<dbReference type="AlphaFoldDB" id="A0A812KQ86"/>
<name>A0A812KQ86_SYMPI</name>
<keyword evidence="2" id="KW-1185">Reference proteome</keyword>
<proteinExistence type="predicted"/>
<evidence type="ECO:0000313" key="1">
    <source>
        <dbReference type="EMBL" id="CAE7228166.1"/>
    </source>
</evidence>
<dbReference type="OrthoDB" id="412388at2759"/>
<sequence length="165" mass="18001">MTSNRASCSLAIPPRTYGCPKGKFWSGVGELQRYPPLWEDTDGVFEEYLNGPSLSPSRHQKSLGTSRGLMELHYDSMRKKAQERAKFQTQSETPSMGRAYSACSGYSGLIPGKLSGNVVGCTFSEGSKLANETHGHKFPRPMSGAAWPFKLSAPTDRCSVAEGEM</sequence>
<dbReference type="Proteomes" id="UP000649617">
    <property type="component" value="Unassembled WGS sequence"/>
</dbReference>
<accession>A0A812KQ86</accession>